<reference evidence="4 5" key="1">
    <citation type="submission" date="2018-06" db="EMBL/GenBank/DDBJ databases">
        <title>Genomic Encyclopedia of Archaeal and Bacterial Type Strains, Phase II (KMG-II): from individual species to whole genera.</title>
        <authorList>
            <person name="Goeker M."/>
        </authorList>
    </citation>
    <scope>NUCLEOTIDE SEQUENCE [LARGE SCALE GENOMIC DNA]</scope>
    <source>
        <strain evidence="4 5">DSM 24464</strain>
    </source>
</reference>
<proteinExistence type="predicted"/>
<evidence type="ECO:0000256" key="1">
    <source>
        <dbReference type="ARBA" id="ARBA00022729"/>
    </source>
</evidence>
<comment type="caution">
    <text evidence="4">The sequence shown here is derived from an EMBL/GenBank/DDBJ whole genome shotgun (WGS) entry which is preliminary data.</text>
</comment>
<dbReference type="InterPro" id="IPR026444">
    <property type="entry name" value="Secre_tail"/>
</dbReference>
<dbReference type="AlphaFoldDB" id="A0A327RJA4"/>
<gene>
    <name evidence="4" type="ORF">LY08_00987</name>
</gene>
<sequence>MKKITLLVAFLCTSLFVFSQSGNTLPEAINTVDNNQNSLASAFNGLNASSLTPYCFGSGLDPKIDLFYKNTIETDHDIITFNMTSQIGVIARIYFQISRAIGGDENNLVEVVCDYYDINTVPLGGSMDIELPSITYTNGIVNPNDVYFIRIFRPTDQVGVDLDQTTVDAILSNTTLNMNSFDSSTLSLTSYNIDTLNSIVTENSIKIINNQSFKNFKIYSIDGKLIKENSQNNFINNIDISTFNRGIYILHLENNESSKVIKFLKQ</sequence>
<dbReference type="Proteomes" id="UP000248703">
    <property type="component" value="Unassembled WGS sequence"/>
</dbReference>
<keyword evidence="1 2" id="KW-0732">Signal</keyword>
<accession>A0A327RJA4</accession>
<dbReference type="RefSeq" id="WP_111659307.1">
    <property type="nucleotide sequence ID" value="NZ_QLLO01000002.1"/>
</dbReference>
<evidence type="ECO:0000313" key="5">
    <source>
        <dbReference type="Proteomes" id="UP000248703"/>
    </source>
</evidence>
<dbReference type="NCBIfam" id="TIGR04183">
    <property type="entry name" value="Por_Secre_tail"/>
    <property type="match status" value="1"/>
</dbReference>
<keyword evidence="5" id="KW-1185">Reference proteome</keyword>
<feature type="signal peptide" evidence="2">
    <location>
        <begin position="1"/>
        <end position="19"/>
    </location>
</feature>
<feature type="domain" description="Secretion system C-terminal sorting" evidence="3">
    <location>
        <begin position="203"/>
        <end position="262"/>
    </location>
</feature>
<evidence type="ECO:0000313" key="4">
    <source>
        <dbReference type="EMBL" id="RAJ17206.1"/>
    </source>
</evidence>
<dbReference type="EMBL" id="QLLO01000002">
    <property type="protein sequence ID" value="RAJ17206.1"/>
    <property type="molecule type" value="Genomic_DNA"/>
</dbReference>
<organism evidence="4 5">
    <name type="scientific">Olleya aquimaris</name>
    <dbReference type="NCBI Taxonomy" id="639310"/>
    <lineage>
        <taxon>Bacteria</taxon>
        <taxon>Pseudomonadati</taxon>
        <taxon>Bacteroidota</taxon>
        <taxon>Flavobacteriia</taxon>
        <taxon>Flavobacteriales</taxon>
        <taxon>Flavobacteriaceae</taxon>
    </lineage>
</organism>
<dbReference type="Pfam" id="PF18962">
    <property type="entry name" value="Por_Secre_tail"/>
    <property type="match status" value="1"/>
</dbReference>
<dbReference type="OrthoDB" id="1110367at2"/>
<feature type="chain" id="PRO_5016285664" evidence="2">
    <location>
        <begin position="20"/>
        <end position="266"/>
    </location>
</feature>
<name>A0A327RJA4_9FLAO</name>
<protein>
    <submittedName>
        <fullName evidence="4">Putative secreted protein (Por secretion system target)</fullName>
    </submittedName>
</protein>
<evidence type="ECO:0000256" key="2">
    <source>
        <dbReference type="SAM" id="SignalP"/>
    </source>
</evidence>
<evidence type="ECO:0000259" key="3">
    <source>
        <dbReference type="Pfam" id="PF18962"/>
    </source>
</evidence>